<dbReference type="SUPFAM" id="SSF48350">
    <property type="entry name" value="GTPase activation domain, GAP"/>
    <property type="match status" value="1"/>
</dbReference>
<dbReference type="InterPro" id="IPR001936">
    <property type="entry name" value="RasGAP_dom"/>
</dbReference>
<keyword evidence="1" id="KW-0343">GTPase activation</keyword>
<dbReference type="Gene3D" id="1.10.506.10">
    <property type="entry name" value="GTPase Activation - p120gap, domain 1"/>
    <property type="match status" value="1"/>
</dbReference>
<proteinExistence type="predicted"/>
<dbReference type="GO" id="GO:0005096">
    <property type="term" value="F:GTPase activator activity"/>
    <property type="evidence" value="ECO:0007669"/>
    <property type="project" value="UniProtKB-KW"/>
</dbReference>
<dbReference type="InterPro" id="IPR008936">
    <property type="entry name" value="Rho_GTPase_activation_prot"/>
</dbReference>
<keyword evidence="4" id="KW-1185">Reference proteome</keyword>
<comment type="caution">
    <text evidence="3">The sequence shown here is derived from an EMBL/GenBank/DDBJ whole genome shotgun (WGS) entry which is preliminary data.</text>
</comment>
<dbReference type="EMBL" id="MU827302">
    <property type="protein sequence ID" value="KAJ7365845.1"/>
    <property type="molecule type" value="Genomic_DNA"/>
</dbReference>
<evidence type="ECO:0000256" key="1">
    <source>
        <dbReference type="ARBA" id="ARBA00022468"/>
    </source>
</evidence>
<reference evidence="3" key="1">
    <citation type="submission" date="2023-01" db="EMBL/GenBank/DDBJ databases">
        <title>Genome assembly of the deep-sea coral Lophelia pertusa.</title>
        <authorList>
            <person name="Herrera S."/>
            <person name="Cordes E."/>
        </authorList>
    </citation>
    <scope>NUCLEOTIDE SEQUENCE</scope>
    <source>
        <strain evidence="3">USNM1676648</strain>
        <tissue evidence="3">Polyp</tissue>
    </source>
</reference>
<dbReference type="AlphaFoldDB" id="A0A9W9YTB0"/>
<evidence type="ECO:0000313" key="4">
    <source>
        <dbReference type="Proteomes" id="UP001163046"/>
    </source>
</evidence>
<protein>
    <submittedName>
        <fullName evidence="3">Ras GTPase-activating protein 1</fullName>
    </submittedName>
</protein>
<accession>A0A9W9YTB0</accession>
<dbReference type="Proteomes" id="UP001163046">
    <property type="component" value="Unassembled WGS sequence"/>
</dbReference>
<evidence type="ECO:0000313" key="3">
    <source>
        <dbReference type="EMBL" id="KAJ7365845.1"/>
    </source>
</evidence>
<dbReference type="PROSITE" id="PS50018">
    <property type="entry name" value="RAS_GTPASE_ACTIV_2"/>
    <property type="match status" value="1"/>
</dbReference>
<gene>
    <name evidence="3" type="primary">RASA1_2</name>
    <name evidence="3" type="ORF">OS493_002566</name>
</gene>
<name>A0A9W9YTB0_9CNID</name>
<feature type="domain" description="Ras-GAP" evidence="2">
    <location>
        <begin position="1"/>
        <end position="94"/>
    </location>
</feature>
<evidence type="ECO:0000259" key="2">
    <source>
        <dbReference type="PROSITE" id="PS50018"/>
    </source>
</evidence>
<dbReference type="PANTHER" id="PTHR10194">
    <property type="entry name" value="RAS GTPASE-ACTIVATING PROTEINS"/>
    <property type="match status" value="1"/>
</dbReference>
<dbReference type="InterPro" id="IPR039360">
    <property type="entry name" value="Ras_GTPase"/>
</dbReference>
<dbReference type="OrthoDB" id="1562946at2759"/>
<organism evidence="3 4">
    <name type="scientific">Desmophyllum pertusum</name>
    <dbReference type="NCBI Taxonomy" id="174260"/>
    <lineage>
        <taxon>Eukaryota</taxon>
        <taxon>Metazoa</taxon>
        <taxon>Cnidaria</taxon>
        <taxon>Anthozoa</taxon>
        <taxon>Hexacorallia</taxon>
        <taxon>Scleractinia</taxon>
        <taxon>Caryophylliina</taxon>
        <taxon>Caryophylliidae</taxon>
        <taxon>Desmophyllum</taxon>
    </lineage>
</organism>
<dbReference type="PANTHER" id="PTHR10194:SF146">
    <property type="entry name" value="RAS GTPASE-ACTIVATING PROTEIN 1"/>
    <property type="match status" value="1"/>
</dbReference>
<sequence length="94" mass="10640">MVAIPYLQKTIGDVVAKILDCKQSCELNPAKLEKGADTVVNLKQLLEFLFEGVDAIVNSPGNCPRTLRYLFCCLQQNVKDRWSDDEIVRSRVVR</sequence>